<proteinExistence type="predicted"/>
<dbReference type="RefSeq" id="WP_169562297.1">
    <property type="nucleotide sequence ID" value="NZ_JAAXYH010000001.1"/>
</dbReference>
<keyword evidence="2" id="KW-1185">Reference proteome</keyword>
<reference evidence="1" key="1">
    <citation type="submission" date="2020-04" db="EMBL/GenBank/DDBJ databases">
        <title>Description of Shewanella salipaludis sp. nov., isolated from a salt marsh.</title>
        <authorList>
            <person name="Park S."/>
            <person name="Yoon J.-H."/>
        </authorList>
    </citation>
    <scope>NUCLEOTIDE SEQUENCE</scope>
    <source>
        <strain evidence="1">SHSM-M6</strain>
    </source>
</reference>
<sequence length="264" mass="28257">MSRRCHEVDYEIKGHSMQLVEVELDPNETVIAEAGAMNYMEQDISFEAKMGDGSEPESGFFGKVLGAGKRVLTGESIFMTHFTNQGQAKRRVAFAAPYPGTILAIDLAEHRGELICQKDSFLAAALGTKVSMKFNRRLGTGFFGGEGFILQNLQGDGMVFVHAGGTLIKKELKGETLRVDTGCLVGFTPGIDYDIARAGSLKSMVFGGEGLFLATLSGHGTVWLQSLPFSRMADRIIAHAPSSGGSDRGEGSVLGGLGRMLDGR</sequence>
<accession>A0A972JH58</accession>
<organism evidence="1 2">
    <name type="scientific">Shewanella salipaludis</name>
    <dbReference type="NCBI Taxonomy" id="2723052"/>
    <lineage>
        <taxon>Bacteria</taxon>
        <taxon>Pseudomonadati</taxon>
        <taxon>Pseudomonadota</taxon>
        <taxon>Gammaproteobacteria</taxon>
        <taxon>Alteromonadales</taxon>
        <taxon>Shewanellaceae</taxon>
        <taxon>Shewanella</taxon>
    </lineage>
</organism>
<comment type="caution">
    <text evidence="1">The sequence shown here is derived from an EMBL/GenBank/DDBJ whole genome shotgun (WGS) entry which is preliminary data.</text>
</comment>
<dbReference type="SUPFAM" id="SSF51219">
    <property type="entry name" value="TRAP-like"/>
    <property type="match status" value="1"/>
</dbReference>
<dbReference type="EMBL" id="JAAXYH010000001">
    <property type="protein sequence ID" value="NMH63653.1"/>
    <property type="molecule type" value="Genomic_DNA"/>
</dbReference>
<name>A0A972JH58_9GAMM</name>
<dbReference type="PANTHER" id="PTHR43657:SF1">
    <property type="entry name" value="ALTERED INHERITANCE OF MITOCHONDRIA PROTEIN 24, MITOCHONDRIAL"/>
    <property type="match status" value="1"/>
</dbReference>
<dbReference type="AlphaFoldDB" id="A0A972JH58"/>
<dbReference type="InterPro" id="IPR036983">
    <property type="entry name" value="AIM24_sf"/>
</dbReference>
<dbReference type="Proteomes" id="UP000737113">
    <property type="component" value="Unassembled WGS sequence"/>
</dbReference>
<dbReference type="InterPro" id="IPR016031">
    <property type="entry name" value="Trp_RNA-bd_attenuator-like_dom"/>
</dbReference>
<dbReference type="Gene3D" id="3.60.160.10">
    <property type="entry name" value="Mitochondrial biogenesis AIM24"/>
    <property type="match status" value="1"/>
</dbReference>
<protein>
    <submittedName>
        <fullName evidence="1">TIGR00266 family protein</fullName>
    </submittedName>
</protein>
<dbReference type="InterPro" id="IPR002838">
    <property type="entry name" value="AIM24"/>
</dbReference>
<dbReference type="NCBIfam" id="TIGR00266">
    <property type="entry name" value="TIGR00266 family protein"/>
    <property type="match status" value="1"/>
</dbReference>
<gene>
    <name evidence="1" type="ORF">HC757_00440</name>
</gene>
<evidence type="ECO:0000313" key="1">
    <source>
        <dbReference type="EMBL" id="NMH63653.1"/>
    </source>
</evidence>
<dbReference type="Pfam" id="PF01987">
    <property type="entry name" value="AIM24"/>
    <property type="match status" value="1"/>
</dbReference>
<dbReference type="PANTHER" id="PTHR43657">
    <property type="entry name" value="TRYPTOPHAN RNA-BINDING ATTENUATOR PROTEIN-LIKE PROTEIN"/>
    <property type="match status" value="1"/>
</dbReference>
<evidence type="ECO:0000313" key="2">
    <source>
        <dbReference type="Proteomes" id="UP000737113"/>
    </source>
</evidence>